<gene>
    <name evidence="1" type="ORF">BC936DRAFT_148835</name>
</gene>
<dbReference type="EMBL" id="RBNI01000808">
    <property type="protein sequence ID" value="RUP51299.1"/>
    <property type="molecule type" value="Genomic_DNA"/>
</dbReference>
<accession>A0A433DKD9</accession>
<evidence type="ECO:0000313" key="1">
    <source>
        <dbReference type="EMBL" id="RUP51299.1"/>
    </source>
</evidence>
<keyword evidence="2" id="KW-1185">Reference proteome</keyword>
<sequence length="125" mass="13769">MVFGDSESLATDQVDLDVGYRSRNWPKLMLTDVEHVISACCSNTLAETLSKVGCSTRVVATHRRSSDIDLTRICAMRRRSFWTRMALIWCASTRGCKVVSTTFFSIDLAKVLLSGGDMRVGTAGV</sequence>
<comment type="caution">
    <text evidence="1">The sequence shown here is derived from an EMBL/GenBank/DDBJ whole genome shotgun (WGS) entry which is preliminary data.</text>
</comment>
<proteinExistence type="predicted"/>
<reference evidence="1 2" key="1">
    <citation type="journal article" date="2018" name="New Phytol.">
        <title>Phylogenomics of Endogonaceae and evolution of mycorrhizas within Mucoromycota.</title>
        <authorList>
            <person name="Chang Y."/>
            <person name="Desiro A."/>
            <person name="Na H."/>
            <person name="Sandor L."/>
            <person name="Lipzen A."/>
            <person name="Clum A."/>
            <person name="Barry K."/>
            <person name="Grigoriev I.V."/>
            <person name="Martin F.M."/>
            <person name="Stajich J.E."/>
            <person name="Smith M.E."/>
            <person name="Bonito G."/>
            <person name="Spatafora J.W."/>
        </authorList>
    </citation>
    <scope>NUCLEOTIDE SEQUENCE [LARGE SCALE GENOMIC DNA]</scope>
    <source>
        <strain evidence="1 2">GMNB39</strain>
    </source>
</reference>
<protein>
    <submittedName>
        <fullName evidence="1">Uncharacterized protein</fullName>
    </submittedName>
</protein>
<dbReference type="AlphaFoldDB" id="A0A433DKD9"/>
<dbReference type="Proteomes" id="UP000268093">
    <property type="component" value="Unassembled WGS sequence"/>
</dbReference>
<name>A0A433DKD9_9FUNG</name>
<organism evidence="1 2">
    <name type="scientific">Jimgerdemannia flammicorona</name>
    <dbReference type="NCBI Taxonomy" id="994334"/>
    <lineage>
        <taxon>Eukaryota</taxon>
        <taxon>Fungi</taxon>
        <taxon>Fungi incertae sedis</taxon>
        <taxon>Mucoromycota</taxon>
        <taxon>Mucoromycotina</taxon>
        <taxon>Endogonomycetes</taxon>
        <taxon>Endogonales</taxon>
        <taxon>Endogonaceae</taxon>
        <taxon>Jimgerdemannia</taxon>
    </lineage>
</organism>
<evidence type="ECO:0000313" key="2">
    <source>
        <dbReference type="Proteomes" id="UP000268093"/>
    </source>
</evidence>